<dbReference type="Pfam" id="PF14118">
    <property type="entry name" value="YfzA"/>
    <property type="match status" value="1"/>
</dbReference>
<sequence length="94" mass="11034">MSDKRKKIRWIAPLGIFLSLNFIMLLFDSTSWTLNFREGAFIDSLMNSKFFSEWFTPYSTPELNVLSVLFVVILLPETLINLIEYIKAREHISD</sequence>
<protein>
    <recommendedName>
        <fullName evidence="4">YfzA-like protein</fullName>
    </recommendedName>
</protein>
<comment type="caution">
    <text evidence="2">The sequence shown here is derived from an EMBL/GenBank/DDBJ whole genome shotgun (WGS) entry which is preliminary data.</text>
</comment>
<keyword evidence="1" id="KW-0812">Transmembrane</keyword>
<dbReference type="EMBL" id="RBZO01000025">
    <property type="protein sequence ID" value="RKQ13896.1"/>
    <property type="molecule type" value="Genomic_DNA"/>
</dbReference>
<dbReference type="AlphaFoldDB" id="A0A494YUQ2"/>
<keyword evidence="1" id="KW-1133">Transmembrane helix</keyword>
<dbReference type="RefSeq" id="WP_121133030.1">
    <property type="nucleotide sequence ID" value="NZ_JBHUFK010000015.1"/>
</dbReference>
<feature type="transmembrane region" description="Helical" evidence="1">
    <location>
        <begin position="63"/>
        <end position="83"/>
    </location>
</feature>
<evidence type="ECO:0008006" key="4">
    <source>
        <dbReference type="Google" id="ProtNLM"/>
    </source>
</evidence>
<evidence type="ECO:0000313" key="3">
    <source>
        <dbReference type="Proteomes" id="UP000281813"/>
    </source>
</evidence>
<keyword evidence="1" id="KW-0472">Membrane</keyword>
<evidence type="ECO:0000256" key="1">
    <source>
        <dbReference type="SAM" id="Phobius"/>
    </source>
</evidence>
<name>A0A494YUQ2_9BACI</name>
<dbReference type="InterPro" id="IPR025627">
    <property type="entry name" value="YfzA"/>
</dbReference>
<organism evidence="2 3">
    <name type="scientific">Oceanobacillus bengalensis</name>
    <dbReference type="NCBI Taxonomy" id="1435466"/>
    <lineage>
        <taxon>Bacteria</taxon>
        <taxon>Bacillati</taxon>
        <taxon>Bacillota</taxon>
        <taxon>Bacilli</taxon>
        <taxon>Bacillales</taxon>
        <taxon>Bacillaceae</taxon>
        <taxon>Oceanobacillus</taxon>
    </lineage>
</organism>
<reference evidence="2 3" key="1">
    <citation type="journal article" date="2015" name="Antonie Van Leeuwenhoek">
        <title>Oceanobacillus bengalensis sp. nov., a bacterium isolated from seawater of the Bay of Bengal.</title>
        <authorList>
            <person name="Yongchang O."/>
            <person name="Xiang W."/>
            <person name="Wang G."/>
        </authorList>
    </citation>
    <scope>NUCLEOTIDE SEQUENCE [LARGE SCALE GENOMIC DNA]</scope>
    <source>
        <strain evidence="2 3">MCCC 1K00260</strain>
    </source>
</reference>
<gene>
    <name evidence="2" type="ORF">D8M05_14495</name>
</gene>
<keyword evidence="3" id="KW-1185">Reference proteome</keyword>
<dbReference type="OrthoDB" id="2638799at2"/>
<feature type="transmembrane region" description="Helical" evidence="1">
    <location>
        <begin position="7"/>
        <end position="27"/>
    </location>
</feature>
<dbReference type="Proteomes" id="UP000281813">
    <property type="component" value="Unassembled WGS sequence"/>
</dbReference>
<proteinExistence type="predicted"/>
<evidence type="ECO:0000313" key="2">
    <source>
        <dbReference type="EMBL" id="RKQ13896.1"/>
    </source>
</evidence>
<accession>A0A494YUQ2</accession>